<protein>
    <submittedName>
        <fullName evidence="1">Uncharacterized protein</fullName>
    </submittedName>
</protein>
<accession>K8Z9T6</accession>
<proteinExistence type="predicted"/>
<dbReference type="RefSeq" id="WP_009488888.1">
    <property type="nucleotide sequence ID" value="NZ_AMYT01000011.1"/>
</dbReference>
<dbReference type="EMBL" id="AMYT01000011">
    <property type="protein sequence ID" value="EKU27640.1"/>
    <property type="molecule type" value="Genomic_DNA"/>
</dbReference>
<dbReference type="AlphaFoldDB" id="K8Z9T6"/>
<reference evidence="1 2" key="1">
    <citation type="journal article" date="2013" name="Genome Announc.">
        <title>Draft Genome Sequence of Catellicoccus marimammalium, a Novel Species Commonly Found in Gull Feces.</title>
        <authorList>
            <person name="Weigand M.R."/>
            <person name="Ryu H."/>
            <person name="Bozcek L."/>
            <person name="Konstantinidis K.T."/>
            <person name="Santo Domingo J.W."/>
        </authorList>
    </citation>
    <scope>NUCLEOTIDE SEQUENCE [LARGE SCALE GENOMIC DNA]</scope>
    <source>
        <strain evidence="1 2">M35/04/3</strain>
    </source>
</reference>
<gene>
    <name evidence="1" type="ORF">C683_0421</name>
</gene>
<comment type="caution">
    <text evidence="1">The sequence shown here is derived from an EMBL/GenBank/DDBJ whole genome shotgun (WGS) entry which is preliminary data.</text>
</comment>
<dbReference type="OrthoDB" id="2151809at2"/>
<dbReference type="InterPro" id="IPR021351">
    <property type="entry name" value="DUF2969"/>
</dbReference>
<sequence>MSKKNKDLEVMEKSVTIQRDGKNYSASEFWLGKKCMGTIVDLDGNFEVTVEPEKTTMRVRNFSDGIEYLLKEWNLHQ</sequence>
<dbReference type="STRING" id="1234409.C683_0421"/>
<organism evidence="1 2">
    <name type="scientific">Catellicoccus marimammalium M35/04/3</name>
    <dbReference type="NCBI Taxonomy" id="1234409"/>
    <lineage>
        <taxon>Bacteria</taxon>
        <taxon>Bacillati</taxon>
        <taxon>Bacillota</taxon>
        <taxon>Bacilli</taxon>
        <taxon>Lactobacillales</taxon>
        <taxon>Enterococcaceae</taxon>
        <taxon>Catellicoccus</taxon>
    </lineage>
</organism>
<evidence type="ECO:0000313" key="1">
    <source>
        <dbReference type="EMBL" id="EKU27640.1"/>
    </source>
</evidence>
<keyword evidence="2" id="KW-1185">Reference proteome</keyword>
<dbReference type="Pfam" id="PF11184">
    <property type="entry name" value="DUF2969"/>
    <property type="match status" value="1"/>
</dbReference>
<evidence type="ECO:0000313" key="2">
    <source>
        <dbReference type="Proteomes" id="UP000016057"/>
    </source>
</evidence>
<name>K8Z9T6_9ENTE</name>
<dbReference type="Proteomes" id="UP000016057">
    <property type="component" value="Unassembled WGS sequence"/>
</dbReference>